<dbReference type="GO" id="GO:0005886">
    <property type="term" value="C:plasma membrane"/>
    <property type="evidence" value="ECO:0007669"/>
    <property type="project" value="UniProtKB-SubCell"/>
</dbReference>
<dbReference type="InterPro" id="IPR000515">
    <property type="entry name" value="MetI-like"/>
</dbReference>
<feature type="transmembrane region" description="Helical" evidence="5">
    <location>
        <begin position="439"/>
        <end position="464"/>
    </location>
</feature>
<dbReference type="CDD" id="cd06261">
    <property type="entry name" value="TM_PBP2"/>
    <property type="match status" value="1"/>
</dbReference>
<organism evidence="7 8">
    <name type="scientific">Caldiarchaeum subterraneum</name>
    <dbReference type="NCBI Taxonomy" id="311458"/>
    <lineage>
        <taxon>Archaea</taxon>
        <taxon>Nitrososphaerota</taxon>
        <taxon>Candidatus Caldarchaeales</taxon>
        <taxon>Candidatus Caldarchaeaceae</taxon>
        <taxon>Candidatus Caldarchaeum</taxon>
    </lineage>
</organism>
<name>A0A832ZVJ1_CALS0</name>
<evidence type="ECO:0000256" key="2">
    <source>
        <dbReference type="ARBA" id="ARBA00022692"/>
    </source>
</evidence>
<dbReference type="EMBL" id="DQVM01000027">
    <property type="protein sequence ID" value="HIQ29196.1"/>
    <property type="molecule type" value="Genomic_DNA"/>
</dbReference>
<evidence type="ECO:0000256" key="1">
    <source>
        <dbReference type="ARBA" id="ARBA00004141"/>
    </source>
</evidence>
<dbReference type="Gene3D" id="1.10.3720.10">
    <property type="entry name" value="MetI-like"/>
    <property type="match status" value="1"/>
</dbReference>
<dbReference type="Pfam" id="PF00528">
    <property type="entry name" value="BPD_transp_1"/>
    <property type="match status" value="1"/>
</dbReference>
<dbReference type="PANTHER" id="PTHR43839:SF1">
    <property type="entry name" value="OPPC IN A BINDING PROTEIN-DEPENDENT TRANSPORT SYSTEM"/>
    <property type="match status" value="1"/>
</dbReference>
<protein>
    <submittedName>
        <fullName evidence="7">ABC transporter permease</fullName>
    </submittedName>
</protein>
<keyword evidence="3 5" id="KW-1133">Transmembrane helix</keyword>
<dbReference type="PANTHER" id="PTHR43839">
    <property type="entry name" value="OPPC IN A BINDING PROTEIN-DEPENDENT TRANSPORT SYSTEM"/>
    <property type="match status" value="1"/>
</dbReference>
<proteinExistence type="inferred from homology"/>
<dbReference type="AlphaFoldDB" id="A0A832ZVJ1"/>
<evidence type="ECO:0000256" key="4">
    <source>
        <dbReference type="ARBA" id="ARBA00023136"/>
    </source>
</evidence>
<evidence type="ECO:0000259" key="6">
    <source>
        <dbReference type="PROSITE" id="PS50928"/>
    </source>
</evidence>
<evidence type="ECO:0000256" key="3">
    <source>
        <dbReference type="ARBA" id="ARBA00022989"/>
    </source>
</evidence>
<accession>A0A832ZVJ1</accession>
<gene>
    <name evidence="7" type="ORF">EYH45_01380</name>
</gene>
<sequence length="477" mass="53205">MSLSNSWRVFISSNVSKVGIMFLIVIIGASVYVLATYPADFGKRYWNDPTYWADYPKGAPPAWIKYLAGDNPPEHIILFMKEPSSREVYQQGLYASIYTAEFTYNYDDFPSFLSLTMYNITYYNKPPLVIASLTRPGDEEVVFFIFYIPSTPSGENPPYRVFYENPRRVFLSGEAAVWQEVSRFLNDRYGIVLSPSEVGKVGVEKILFGEPVGDVFRLLKGRYVVRVAFIHSDERDTVSYVKFVMGGKVYGLAGTDSLGRDLAVGLLFGFPVALLIGVLTSTLTTTVGATLGIVSGYTGGRTDEAIQRVTDVINNIPLLPILIFLVFILKPSIWLIISILIAFGWPGLTIVVRSMVLQLRSSQLVEAEIALGASRWRIMFRHILPQIAPFIFAQMIFTTPAAILAEAALSFLGLGDPSIPTWGQILDYGFRSGGIYTGYWWWIVPPGLLIVFTSLTFVLLALGLEPVINPRLRSVKK</sequence>
<dbReference type="GO" id="GO:0055085">
    <property type="term" value="P:transmembrane transport"/>
    <property type="evidence" value="ECO:0007669"/>
    <property type="project" value="InterPro"/>
</dbReference>
<comment type="subcellular location">
    <subcellularLocation>
        <location evidence="5">Cell membrane</location>
        <topology evidence="5">Multi-pass membrane protein</topology>
    </subcellularLocation>
    <subcellularLocation>
        <location evidence="1">Membrane</location>
        <topology evidence="1">Multi-pass membrane protein</topology>
    </subcellularLocation>
</comment>
<feature type="transmembrane region" description="Helical" evidence="5">
    <location>
        <begin position="262"/>
        <end position="283"/>
    </location>
</feature>
<dbReference type="Proteomes" id="UP000608579">
    <property type="component" value="Unassembled WGS sequence"/>
</dbReference>
<dbReference type="InterPro" id="IPR035906">
    <property type="entry name" value="MetI-like_sf"/>
</dbReference>
<dbReference type="PROSITE" id="PS50928">
    <property type="entry name" value="ABC_TM1"/>
    <property type="match status" value="1"/>
</dbReference>
<reference evidence="7" key="1">
    <citation type="journal article" date="2020" name="ISME J.">
        <title>Gammaproteobacteria mediating utilization of methyl-, sulfur- and petroleum organic compounds in deep ocean hydrothermal plumes.</title>
        <authorList>
            <person name="Zhou Z."/>
            <person name="Liu Y."/>
            <person name="Pan J."/>
            <person name="Cron B.R."/>
            <person name="Toner B.M."/>
            <person name="Anantharaman K."/>
            <person name="Breier J.A."/>
            <person name="Dick G.J."/>
            <person name="Li M."/>
        </authorList>
    </citation>
    <scope>NUCLEOTIDE SEQUENCE</scope>
    <source>
        <strain evidence="7">SZUA-1515</strain>
    </source>
</reference>
<keyword evidence="4 5" id="KW-0472">Membrane</keyword>
<evidence type="ECO:0000313" key="7">
    <source>
        <dbReference type="EMBL" id="HIQ29196.1"/>
    </source>
</evidence>
<keyword evidence="5" id="KW-0813">Transport</keyword>
<comment type="similarity">
    <text evidence="5">Belongs to the binding-protein-dependent transport system permease family.</text>
</comment>
<feature type="transmembrane region" description="Helical" evidence="5">
    <location>
        <begin position="321"/>
        <end position="345"/>
    </location>
</feature>
<evidence type="ECO:0000256" key="5">
    <source>
        <dbReference type="RuleBase" id="RU363032"/>
    </source>
</evidence>
<feature type="transmembrane region" description="Helical" evidence="5">
    <location>
        <begin position="387"/>
        <end position="412"/>
    </location>
</feature>
<feature type="transmembrane region" description="Helical" evidence="5">
    <location>
        <begin position="20"/>
        <end position="37"/>
    </location>
</feature>
<keyword evidence="2 5" id="KW-0812">Transmembrane</keyword>
<evidence type="ECO:0000313" key="8">
    <source>
        <dbReference type="Proteomes" id="UP000608579"/>
    </source>
</evidence>
<comment type="caution">
    <text evidence="7">The sequence shown here is derived from an EMBL/GenBank/DDBJ whole genome shotgun (WGS) entry which is preliminary data.</text>
</comment>
<feature type="domain" description="ABC transmembrane type-1" evidence="6">
    <location>
        <begin position="270"/>
        <end position="461"/>
    </location>
</feature>
<dbReference type="SUPFAM" id="SSF161098">
    <property type="entry name" value="MetI-like"/>
    <property type="match status" value="1"/>
</dbReference>